<protein>
    <submittedName>
        <fullName evidence="3">Uncharacterized protein</fullName>
    </submittedName>
</protein>
<dbReference type="KEGG" id="aci:ACIAD0956"/>
<evidence type="ECO:0000313" key="3">
    <source>
        <dbReference type="EMBL" id="CAG67849.1"/>
    </source>
</evidence>
<dbReference type="Proteomes" id="UP000000430">
    <property type="component" value="Chromosome"/>
</dbReference>
<sequence length="89" mass="9931">MLSTILSRINNYLTEQEQFFNNLEINIQKAKVKYAQMKEEAKAKAAAATQAAAKAALWSFIGLLIGLIVTMFTGKVGVDRILRTRTVVR</sequence>
<evidence type="ECO:0000256" key="1">
    <source>
        <dbReference type="SAM" id="Coils"/>
    </source>
</evidence>
<keyword evidence="2" id="KW-0472">Membrane</keyword>
<evidence type="ECO:0000313" key="4">
    <source>
        <dbReference type="Proteomes" id="UP000000430"/>
    </source>
</evidence>
<keyword evidence="1" id="KW-0175">Coiled coil</keyword>
<feature type="transmembrane region" description="Helical" evidence="2">
    <location>
        <begin position="55"/>
        <end position="74"/>
    </location>
</feature>
<name>Q6FDK9_ACIAD</name>
<keyword evidence="2" id="KW-0812">Transmembrane</keyword>
<dbReference type="HOGENOM" id="CLU_2447872_0_0_6"/>
<dbReference type="EMBL" id="CR543861">
    <property type="protein sequence ID" value="CAG67849.1"/>
    <property type="molecule type" value="Genomic_DNA"/>
</dbReference>
<proteinExistence type="predicted"/>
<reference evidence="3 4" key="1">
    <citation type="journal article" date="2004" name="Nucleic Acids Res.">
        <title>Unique features revealed by the genome sequence of Acinetobacter sp. ADP1, a versatile and naturally transformation competent bacterium.</title>
        <authorList>
            <person name="Barbe V."/>
            <person name="Vallenet D."/>
            <person name="Fonknechten N."/>
            <person name="Kreimeyer A."/>
            <person name="Oztas S."/>
            <person name="Labarre L."/>
            <person name="Cruveiller S."/>
            <person name="Robert C."/>
            <person name="Duprat S."/>
            <person name="Wincker P."/>
            <person name="Ornston L.N."/>
            <person name="Weissenbach J."/>
            <person name="Marliere P."/>
            <person name="Cohen G.N."/>
            <person name="Medigue C."/>
        </authorList>
    </citation>
    <scope>NUCLEOTIDE SEQUENCE [LARGE SCALE GENOMIC DNA]</scope>
    <source>
        <strain evidence="4">ATCC 33305 / BD413 / ADP1</strain>
    </source>
</reference>
<dbReference type="AlphaFoldDB" id="Q6FDK9"/>
<accession>Q6FDK9</accession>
<feature type="coiled-coil region" evidence="1">
    <location>
        <begin position="20"/>
        <end position="47"/>
    </location>
</feature>
<gene>
    <name evidence="3" type="ordered locus">ACIAD0956</name>
</gene>
<evidence type="ECO:0000256" key="2">
    <source>
        <dbReference type="SAM" id="Phobius"/>
    </source>
</evidence>
<keyword evidence="2" id="KW-1133">Transmembrane helix</keyword>
<organism evidence="3 4">
    <name type="scientific">Acinetobacter baylyi (strain ATCC 33305 / BD413 / ADP1)</name>
    <dbReference type="NCBI Taxonomy" id="62977"/>
    <lineage>
        <taxon>Bacteria</taxon>
        <taxon>Pseudomonadati</taxon>
        <taxon>Pseudomonadota</taxon>
        <taxon>Gammaproteobacteria</taxon>
        <taxon>Moraxellales</taxon>
        <taxon>Moraxellaceae</taxon>
        <taxon>Acinetobacter</taxon>
    </lineage>
</organism>